<organism evidence="1 2">
    <name type="scientific">Hymenobacter metallicola</name>
    <dbReference type="NCBI Taxonomy" id="2563114"/>
    <lineage>
        <taxon>Bacteria</taxon>
        <taxon>Pseudomonadati</taxon>
        <taxon>Bacteroidota</taxon>
        <taxon>Cytophagia</taxon>
        <taxon>Cytophagales</taxon>
        <taxon>Hymenobacteraceae</taxon>
        <taxon>Hymenobacter</taxon>
    </lineage>
</organism>
<name>A0A4Z0Q171_9BACT</name>
<evidence type="ECO:0000313" key="2">
    <source>
        <dbReference type="Proteomes" id="UP000298471"/>
    </source>
</evidence>
<proteinExistence type="predicted"/>
<accession>A0A4Z0Q171</accession>
<dbReference type="Proteomes" id="UP000298471">
    <property type="component" value="Unassembled WGS sequence"/>
</dbReference>
<evidence type="ECO:0000313" key="1">
    <source>
        <dbReference type="EMBL" id="TGE23266.1"/>
    </source>
</evidence>
<sequence>MQELPAKLALELPGGTGRYLYQVTQPTPGSVQLTTRLQFFRPEYGSMEYGVLREMNSRIIAKQNEPLVLKRAL</sequence>
<gene>
    <name evidence="1" type="ORF">E5K02_18885</name>
</gene>
<dbReference type="RefSeq" id="WP_135396814.1">
    <property type="nucleotide sequence ID" value="NZ_SRMB01000004.1"/>
</dbReference>
<keyword evidence="2" id="KW-1185">Reference proteome</keyword>
<protein>
    <recommendedName>
        <fullName evidence="3">DUF3858 domain-containing protein</fullName>
    </recommendedName>
</protein>
<reference evidence="1 2" key="1">
    <citation type="submission" date="2019-04" db="EMBL/GenBank/DDBJ databases">
        <authorList>
            <person name="Feng G."/>
            <person name="Zhang J."/>
            <person name="Zhu H."/>
        </authorList>
    </citation>
    <scope>NUCLEOTIDE SEQUENCE [LARGE SCALE GENOMIC DNA]</scope>
    <source>
        <strain evidence="1 2">9PBR-1</strain>
    </source>
</reference>
<evidence type="ECO:0008006" key="3">
    <source>
        <dbReference type="Google" id="ProtNLM"/>
    </source>
</evidence>
<dbReference type="Gene3D" id="2.60.120.1130">
    <property type="match status" value="1"/>
</dbReference>
<comment type="caution">
    <text evidence="1">The sequence shown here is derived from an EMBL/GenBank/DDBJ whole genome shotgun (WGS) entry which is preliminary data.</text>
</comment>
<dbReference type="AlphaFoldDB" id="A0A4Z0Q171"/>
<dbReference type="EMBL" id="SRMB01000004">
    <property type="protein sequence ID" value="TGE23266.1"/>
    <property type="molecule type" value="Genomic_DNA"/>
</dbReference>